<dbReference type="PROSITE" id="PS51257">
    <property type="entry name" value="PROKAR_LIPOPROTEIN"/>
    <property type="match status" value="1"/>
</dbReference>
<comment type="caution">
    <text evidence="1">The sequence shown here is derived from an EMBL/GenBank/DDBJ whole genome shotgun (WGS) entry which is preliminary data.</text>
</comment>
<dbReference type="RefSeq" id="WP_021868003.1">
    <property type="nucleotide sequence ID" value="NZ_CAUABC010000036.1"/>
</dbReference>
<accession>A0A6I3S0V6</accession>
<evidence type="ECO:0000313" key="1">
    <source>
        <dbReference type="EMBL" id="MTU43238.1"/>
    </source>
</evidence>
<name>A0A6I3S0V6_9BURK</name>
<dbReference type="Proteomes" id="UP000462362">
    <property type="component" value="Unassembled WGS sequence"/>
</dbReference>
<evidence type="ECO:0000313" key="2">
    <source>
        <dbReference type="Proteomes" id="UP000462362"/>
    </source>
</evidence>
<gene>
    <name evidence="1" type="ORF">GMD42_06305</name>
</gene>
<dbReference type="AlphaFoldDB" id="A0A6I3S0V6"/>
<proteinExistence type="predicted"/>
<evidence type="ECO:0008006" key="3">
    <source>
        <dbReference type="Google" id="ProtNLM"/>
    </source>
</evidence>
<sequence>MKRFAIIFALLSLPFIAGCMHHGHYYNDHRPYASDGYYGPHRYYNSAYPQYPCAEPQQRMPRRGHYRY</sequence>
<reference evidence="1 2" key="1">
    <citation type="journal article" date="2019" name="Nat. Med.">
        <title>A library of human gut bacterial isolates paired with longitudinal multiomics data enables mechanistic microbiome research.</title>
        <authorList>
            <person name="Poyet M."/>
            <person name="Groussin M."/>
            <person name="Gibbons S.M."/>
            <person name="Avila-Pacheco J."/>
            <person name="Jiang X."/>
            <person name="Kearney S.M."/>
            <person name="Perrotta A.R."/>
            <person name="Berdy B."/>
            <person name="Zhao S."/>
            <person name="Lieberman T.D."/>
            <person name="Swanson P.K."/>
            <person name="Smith M."/>
            <person name="Roesemann S."/>
            <person name="Alexander J.E."/>
            <person name="Rich S.A."/>
            <person name="Livny J."/>
            <person name="Vlamakis H."/>
            <person name="Clish C."/>
            <person name="Bullock K."/>
            <person name="Deik A."/>
            <person name="Scott J."/>
            <person name="Pierce K.A."/>
            <person name="Xavier R.J."/>
            <person name="Alm E.J."/>
        </authorList>
    </citation>
    <scope>NUCLEOTIDE SEQUENCE [LARGE SCALE GENOMIC DNA]</scope>
    <source>
        <strain evidence="1 2">BIOML-A2</strain>
    </source>
</reference>
<dbReference type="EMBL" id="WNCL01000015">
    <property type="protein sequence ID" value="MTU43238.1"/>
    <property type="molecule type" value="Genomic_DNA"/>
</dbReference>
<organism evidence="1 2">
    <name type="scientific">Parasutterella excrementihominis</name>
    <dbReference type="NCBI Taxonomy" id="487175"/>
    <lineage>
        <taxon>Bacteria</taxon>
        <taxon>Pseudomonadati</taxon>
        <taxon>Pseudomonadota</taxon>
        <taxon>Betaproteobacteria</taxon>
        <taxon>Burkholderiales</taxon>
        <taxon>Sutterellaceae</taxon>
        <taxon>Parasutterella</taxon>
    </lineage>
</organism>
<protein>
    <recommendedName>
        <fullName evidence="3">Lipoprotein</fullName>
    </recommendedName>
</protein>